<feature type="region of interest" description="Disordered" evidence="4">
    <location>
        <begin position="1"/>
        <end position="38"/>
    </location>
</feature>
<evidence type="ECO:0000256" key="1">
    <source>
        <dbReference type="ARBA" id="ARBA00004123"/>
    </source>
</evidence>
<evidence type="ECO:0000313" key="5">
    <source>
        <dbReference type="EMBL" id="CAH2325694.1"/>
    </source>
</evidence>
<protein>
    <submittedName>
        <fullName evidence="5">SAAL1</fullName>
    </submittedName>
</protein>
<dbReference type="EMBL" id="OW240923">
    <property type="protein sequence ID" value="CAH2325694.1"/>
    <property type="molecule type" value="Genomic_DNA"/>
</dbReference>
<reference evidence="5" key="1">
    <citation type="submission" date="2022-03" db="EMBL/GenBank/DDBJ databases">
        <authorList>
            <person name="Alioto T."/>
            <person name="Alioto T."/>
            <person name="Gomez Garrido J."/>
        </authorList>
    </citation>
    <scope>NUCLEOTIDE SEQUENCE</scope>
</reference>
<comment type="similarity">
    <text evidence="3">Belongs to the SAAL1 family.</text>
</comment>
<dbReference type="GO" id="GO:0005654">
    <property type="term" value="C:nucleoplasm"/>
    <property type="evidence" value="ECO:0007669"/>
    <property type="project" value="TreeGrafter"/>
</dbReference>
<sequence>MEQGKKDSSDASPDPSLDYLNRNPSPPPSDDETPTADSIGTTVFSKHWLFSTLTKLVKFVESDQKTKNEEGEDVPVELDEELEDEVCKLWDMSMNEEVALFLKEFEGPELLVGIIKKSKSKRLTEICMGILANMSCFKETRECMTENDGLGELVLLLLADPDPPTLIETSRFLLTCLSHSDVANTWLERLNEELWVRKNIYFIMSSSTNVDLLVKVGELVEKLFDLDSGMVFEWVEADSEDSVKDDENSEEENPPALQLVPSVLEAAKQLRFQSTEGLDVYLHILQLMTTVNHGFEAIVKPPDCGQSVWEFLYDLTSHELCQPNDPPLLIQEQKTLLSSLFAVMQSMFSCYKDKDYLKIGKNLPLISRVMQVLDHVQVYDDNLFDQYTKKKSDYDATNQALEKDVPFSILKDVCLEFLTQMLFALTKDDIKECFQQGYLNEHICRKALGHVLPMYRSYISDFLTVLSEVDQNLSNMLQKLMPPPRR</sequence>
<dbReference type="Proteomes" id="UP001295444">
    <property type="component" value="Chromosome 12"/>
</dbReference>
<keyword evidence="2" id="KW-0539">Nucleus</keyword>
<keyword evidence="6" id="KW-1185">Reference proteome</keyword>
<organism evidence="5 6">
    <name type="scientific">Pelobates cultripes</name>
    <name type="common">Western spadefoot toad</name>
    <dbReference type="NCBI Taxonomy" id="61616"/>
    <lineage>
        <taxon>Eukaryota</taxon>
        <taxon>Metazoa</taxon>
        <taxon>Chordata</taxon>
        <taxon>Craniata</taxon>
        <taxon>Vertebrata</taxon>
        <taxon>Euteleostomi</taxon>
        <taxon>Amphibia</taxon>
        <taxon>Batrachia</taxon>
        <taxon>Anura</taxon>
        <taxon>Pelobatoidea</taxon>
        <taxon>Pelobatidae</taxon>
        <taxon>Pelobates</taxon>
    </lineage>
</organism>
<dbReference type="SUPFAM" id="SSF48371">
    <property type="entry name" value="ARM repeat"/>
    <property type="match status" value="1"/>
</dbReference>
<proteinExistence type="inferred from homology"/>
<evidence type="ECO:0000256" key="4">
    <source>
        <dbReference type="SAM" id="MobiDB-lite"/>
    </source>
</evidence>
<dbReference type="InterPro" id="IPR052464">
    <property type="entry name" value="Synovial_Prolif_Regulator"/>
</dbReference>
<dbReference type="InterPro" id="IPR011989">
    <property type="entry name" value="ARM-like"/>
</dbReference>
<dbReference type="PANTHER" id="PTHR23424">
    <property type="entry name" value="SERUM AMYLOID A"/>
    <property type="match status" value="1"/>
</dbReference>
<dbReference type="PANTHER" id="PTHR23424:SF23">
    <property type="entry name" value="PROTEIN SAAL1"/>
    <property type="match status" value="1"/>
</dbReference>
<evidence type="ECO:0000313" key="6">
    <source>
        <dbReference type="Proteomes" id="UP001295444"/>
    </source>
</evidence>
<comment type="subcellular location">
    <subcellularLocation>
        <location evidence="1">Nucleus</location>
    </subcellularLocation>
</comment>
<dbReference type="Gene3D" id="1.25.10.10">
    <property type="entry name" value="Leucine-rich Repeat Variant"/>
    <property type="match status" value="1"/>
</dbReference>
<name>A0AAD1WRS1_PELCU</name>
<gene>
    <name evidence="5" type="ORF">PECUL_23A040244</name>
</gene>
<dbReference type="InterPro" id="IPR016024">
    <property type="entry name" value="ARM-type_fold"/>
</dbReference>
<accession>A0AAD1WRS1</accession>
<evidence type="ECO:0000256" key="3">
    <source>
        <dbReference type="ARBA" id="ARBA00038401"/>
    </source>
</evidence>
<dbReference type="AlphaFoldDB" id="A0AAD1WRS1"/>
<evidence type="ECO:0000256" key="2">
    <source>
        <dbReference type="ARBA" id="ARBA00023242"/>
    </source>
</evidence>
<dbReference type="GO" id="GO:1901647">
    <property type="term" value="P:positive regulation of synoviocyte proliferation"/>
    <property type="evidence" value="ECO:0007669"/>
    <property type="project" value="TreeGrafter"/>
</dbReference>